<reference evidence="2" key="2">
    <citation type="submission" date="2020-05" db="UniProtKB">
        <authorList>
            <consortium name="EnsemblMetazoa"/>
        </authorList>
    </citation>
    <scope>IDENTIFICATION</scope>
    <source>
        <strain evidence="2">ACHKN1017</strain>
    </source>
</reference>
<name>A0A182KHY5_9DIPT</name>
<evidence type="ECO:0000256" key="1">
    <source>
        <dbReference type="SAM" id="MobiDB-lite"/>
    </source>
</evidence>
<feature type="region of interest" description="Disordered" evidence="1">
    <location>
        <begin position="1"/>
        <end position="20"/>
    </location>
</feature>
<accession>A0A182KHY5</accession>
<evidence type="ECO:0000313" key="3">
    <source>
        <dbReference type="Proteomes" id="UP000075881"/>
    </source>
</evidence>
<proteinExistence type="predicted"/>
<reference evidence="3" key="1">
    <citation type="submission" date="2013-03" db="EMBL/GenBank/DDBJ databases">
        <title>The Genome Sequence of Anopheles christyi ACHKN1017.</title>
        <authorList>
            <consortium name="The Broad Institute Genomics Platform"/>
            <person name="Neafsey D.E."/>
            <person name="Besansky N."/>
            <person name="Walker B."/>
            <person name="Young S.K."/>
            <person name="Zeng Q."/>
            <person name="Gargeya S."/>
            <person name="Fitzgerald M."/>
            <person name="Haas B."/>
            <person name="Abouelleil A."/>
            <person name="Allen A.W."/>
            <person name="Alvarado L."/>
            <person name="Arachchi H.M."/>
            <person name="Berlin A.M."/>
            <person name="Chapman S.B."/>
            <person name="Gainer-Dewar J."/>
            <person name="Goldberg J."/>
            <person name="Griggs A."/>
            <person name="Gujja S."/>
            <person name="Hansen M."/>
            <person name="Howarth C."/>
            <person name="Imamovic A."/>
            <person name="Ireland A."/>
            <person name="Larimer J."/>
            <person name="McCowan C."/>
            <person name="Murphy C."/>
            <person name="Pearson M."/>
            <person name="Poon T.W."/>
            <person name="Priest M."/>
            <person name="Roberts A."/>
            <person name="Saif S."/>
            <person name="Shea T."/>
            <person name="Sisk P."/>
            <person name="Sykes S."/>
            <person name="Wortman J."/>
            <person name="Nusbaum C."/>
            <person name="Birren B."/>
        </authorList>
    </citation>
    <scope>NUCLEOTIDE SEQUENCE [LARGE SCALE GENOMIC DNA]</scope>
    <source>
        <strain evidence="3">ACHKN1017</strain>
    </source>
</reference>
<evidence type="ECO:0000313" key="2">
    <source>
        <dbReference type="EnsemblMetazoa" id="ACHR014089-PA"/>
    </source>
</evidence>
<dbReference type="Proteomes" id="UP000075881">
    <property type="component" value="Unassembled WGS sequence"/>
</dbReference>
<dbReference type="VEuPathDB" id="VectorBase:ACHR014089"/>
<sequence length="53" mass="5996">MDSKNSRLAGSSYKRSSPSLITNPWRHKVRVTTSRFCELDDAAVRDPRGATSW</sequence>
<organism evidence="2 3">
    <name type="scientific">Anopheles christyi</name>
    <dbReference type="NCBI Taxonomy" id="43041"/>
    <lineage>
        <taxon>Eukaryota</taxon>
        <taxon>Metazoa</taxon>
        <taxon>Ecdysozoa</taxon>
        <taxon>Arthropoda</taxon>
        <taxon>Hexapoda</taxon>
        <taxon>Insecta</taxon>
        <taxon>Pterygota</taxon>
        <taxon>Neoptera</taxon>
        <taxon>Endopterygota</taxon>
        <taxon>Diptera</taxon>
        <taxon>Nematocera</taxon>
        <taxon>Culicoidea</taxon>
        <taxon>Culicidae</taxon>
        <taxon>Anophelinae</taxon>
        <taxon>Anopheles</taxon>
    </lineage>
</organism>
<protein>
    <submittedName>
        <fullName evidence="2">Uncharacterized protein</fullName>
    </submittedName>
</protein>
<dbReference type="EnsemblMetazoa" id="ACHR014089-RA">
    <property type="protein sequence ID" value="ACHR014089-PA"/>
    <property type="gene ID" value="ACHR014089"/>
</dbReference>
<dbReference type="AlphaFoldDB" id="A0A182KHY5"/>
<keyword evidence="3" id="KW-1185">Reference proteome</keyword>